<protein>
    <submittedName>
        <fullName evidence="1">Uncharacterized protein</fullName>
    </submittedName>
</protein>
<dbReference type="Proteomes" id="UP000014962">
    <property type="component" value="Unassembled WGS sequence"/>
</dbReference>
<dbReference type="AlphaFoldDB" id="S7WVB8"/>
<evidence type="ECO:0000313" key="2">
    <source>
        <dbReference type="Proteomes" id="UP000014962"/>
    </source>
</evidence>
<sequence length="114" mass="13364">MNSENIEIQVNVYGGLPGYSEYNLFVKKNDFESLIIIDKGTDYQTFVTIRDDRKLLNEFFMKSVETNNPEKQYRSSCIGPNNYEYIFKSGMTKLKVKPSRECDSIFSIIMKEKF</sequence>
<comment type="caution">
    <text evidence="1">The sequence shown here is derived from an EMBL/GenBank/DDBJ whole genome shotgun (WGS) entry which is preliminary data.</text>
</comment>
<name>S7WVB8_9FLAO</name>
<organism evidence="1 2">
    <name type="scientific">Winogradskyella psychrotolerans RS-3</name>
    <dbReference type="NCBI Taxonomy" id="641526"/>
    <lineage>
        <taxon>Bacteria</taxon>
        <taxon>Pseudomonadati</taxon>
        <taxon>Bacteroidota</taxon>
        <taxon>Flavobacteriia</taxon>
        <taxon>Flavobacteriales</taxon>
        <taxon>Flavobacteriaceae</taxon>
        <taxon>Winogradskyella</taxon>
    </lineage>
</organism>
<accession>S7WVB8</accession>
<gene>
    <name evidence="1" type="ORF">ADIWIN_3321</name>
</gene>
<keyword evidence="2" id="KW-1185">Reference proteome</keyword>
<reference evidence="1 2" key="1">
    <citation type="journal article" date="2013" name="Genome Announc.">
        <title>Draft Genome Sequence of Winogradskyella psychrotolerans RS-3T, Isolated from the Marine Transect of Kongsfjorden, Ny-Alesund, Svalbard, Arctic Ocean.</title>
        <authorList>
            <person name="Kumar Pinnaka A."/>
            <person name="Ara S."/>
            <person name="Singh A."/>
            <person name="Shivaji S."/>
        </authorList>
    </citation>
    <scope>NUCLEOTIDE SEQUENCE [LARGE SCALE GENOMIC DNA]</scope>
    <source>
        <strain evidence="1 2">RS-3</strain>
    </source>
</reference>
<dbReference type="STRING" id="641526.ADIWIN_3321"/>
<evidence type="ECO:0000313" key="1">
    <source>
        <dbReference type="EMBL" id="EPR70674.1"/>
    </source>
</evidence>
<proteinExistence type="predicted"/>
<dbReference type="EMBL" id="ATMR01000176">
    <property type="protein sequence ID" value="EPR70674.1"/>
    <property type="molecule type" value="Genomic_DNA"/>
</dbReference>